<comment type="caution">
    <text evidence="1">The sequence shown here is derived from an EMBL/GenBank/DDBJ whole genome shotgun (WGS) entry which is preliminary data.</text>
</comment>
<dbReference type="AlphaFoldDB" id="A0A6L2R601"/>
<accession>A0A6L2R601</accession>
<evidence type="ECO:0000313" key="1">
    <source>
        <dbReference type="EMBL" id="GFH62965.1"/>
    </source>
</evidence>
<dbReference type="Proteomes" id="UP000505077">
    <property type="component" value="Unassembled WGS sequence"/>
</dbReference>
<name>A0A6L2R601_9BACT</name>
<protein>
    <submittedName>
        <fullName evidence="1">Uncharacterized protein</fullName>
    </submittedName>
</protein>
<reference evidence="1 2" key="1">
    <citation type="journal article" date="2020" name="ISME J.">
        <title>Parallel Reductive Genome Evolution in Desulfovibrio Ectosymbionts Independently Acquired by Trichonympha Protists in the Termite Gut.</title>
        <authorList>
            <person name="Takeuchi M."/>
            <person name="Kuwahara H."/>
            <person name="Murakami T."/>
            <person name="Takahashi K."/>
            <person name="Kajitani R."/>
            <person name="Toyoda A."/>
            <person name="Itoh T."/>
            <person name="Ohkuma M."/>
            <person name="Hongoh Y."/>
        </authorList>
    </citation>
    <scope>NUCLEOTIDE SEQUENCE [LARGE SCALE GENOMIC DNA]</scope>
    <source>
        <strain evidence="1">ZnDsv-02</strain>
    </source>
</reference>
<dbReference type="EMBL" id="BLLL01000007">
    <property type="protein sequence ID" value="GFH62965.1"/>
    <property type="molecule type" value="Genomic_DNA"/>
</dbReference>
<organism evidence="1 2">
    <name type="scientific">Candidatus Desulfovibrio kirbyi</name>
    <dbReference type="NCBI Taxonomy" id="2696086"/>
    <lineage>
        <taxon>Bacteria</taxon>
        <taxon>Pseudomonadati</taxon>
        <taxon>Thermodesulfobacteriota</taxon>
        <taxon>Desulfovibrionia</taxon>
        <taxon>Desulfovibrionales</taxon>
        <taxon>Desulfovibrionaceae</taxon>
        <taxon>Desulfovibrio</taxon>
    </lineage>
</organism>
<sequence length="101" mass="11778">MGYRSEVCLCLFKAGKQKLDKALLAAEQTKKPAIEEIKDLLKCAKFMQHNKTGTVAYCWNWMKWYSEFPEVAFVEAFMGHLNTAPDGAEYFFIRVGIRRRY</sequence>
<proteinExistence type="predicted"/>
<evidence type="ECO:0000313" key="2">
    <source>
        <dbReference type="Proteomes" id="UP000505077"/>
    </source>
</evidence>
<gene>
    <name evidence="1" type="ORF">ZNDK_0736</name>
</gene>